<sequence>MTFMQDGALCHSWLDVSSFYSRVRSRQLCRENTGIVPVAQDNGLSDESSDEDEKDMDDVQFGLPETGDIDLGSGRGGRSRGKELPSLDPAAVLEDAVEDATRSPSSSPRGSPTHSRSGSVDSHASLASTVAKSKKKDKKDNKLSDDEEELMVAFWRRMKCCGTRRPRTIEDLI</sequence>
<protein>
    <submittedName>
        <fullName evidence="2">Uncharacterized protein</fullName>
    </submittedName>
</protein>
<dbReference type="Proteomes" id="UP000770661">
    <property type="component" value="Unassembled WGS sequence"/>
</dbReference>
<feature type="compositionally biased region" description="Acidic residues" evidence="1">
    <location>
        <begin position="47"/>
        <end position="58"/>
    </location>
</feature>
<dbReference type="EMBL" id="JACEEZ010003837">
    <property type="protein sequence ID" value="KAG0726966.1"/>
    <property type="molecule type" value="Genomic_DNA"/>
</dbReference>
<name>A0A8J4YQ50_CHIOP</name>
<feature type="compositionally biased region" description="Low complexity" evidence="1">
    <location>
        <begin position="102"/>
        <end position="119"/>
    </location>
</feature>
<keyword evidence="3" id="KW-1185">Reference proteome</keyword>
<reference evidence="2" key="1">
    <citation type="submission" date="2020-07" db="EMBL/GenBank/DDBJ databases">
        <title>The High-quality genome of the commercially important snow crab, Chionoecetes opilio.</title>
        <authorList>
            <person name="Jeong J.-H."/>
            <person name="Ryu S."/>
        </authorList>
    </citation>
    <scope>NUCLEOTIDE SEQUENCE</scope>
    <source>
        <strain evidence="2">MADBK_172401_WGS</strain>
        <tissue evidence="2">Digestive gland</tissue>
    </source>
</reference>
<feature type="region of interest" description="Disordered" evidence="1">
    <location>
        <begin position="39"/>
        <end position="147"/>
    </location>
</feature>
<organism evidence="2 3">
    <name type="scientific">Chionoecetes opilio</name>
    <name type="common">Atlantic snow crab</name>
    <name type="synonym">Cancer opilio</name>
    <dbReference type="NCBI Taxonomy" id="41210"/>
    <lineage>
        <taxon>Eukaryota</taxon>
        <taxon>Metazoa</taxon>
        <taxon>Ecdysozoa</taxon>
        <taxon>Arthropoda</taxon>
        <taxon>Crustacea</taxon>
        <taxon>Multicrustacea</taxon>
        <taxon>Malacostraca</taxon>
        <taxon>Eumalacostraca</taxon>
        <taxon>Eucarida</taxon>
        <taxon>Decapoda</taxon>
        <taxon>Pleocyemata</taxon>
        <taxon>Brachyura</taxon>
        <taxon>Eubrachyura</taxon>
        <taxon>Majoidea</taxon>
        <taxon>Majidae</taxon>
        <taxon>Chionoecetes</taxon>
    </lineage>
</organism>
<accession>A0A8J4YQ50</accession>
<evidence type="ECO:0000256" key="1">
    <source>
        <dbReference type="SAM" id="MobiDB-lite"/>
    </source>
</evidence>
<gene>
    <name evidence="2" type="ORF">GWK47_004095</name>
</gene>
<evidence type="ECO:0000313" key="2">
    <source>
        <dbReference type="EMBL" id="KAG0726966.1"/>
    </source>
</evidence>
<proteinExistence type="predicted"/>
<dbReference type="AlphaFoldDB" id="A0A8J4YQ50"/>
<evidence type="ECO:0000313" key="3">
    <source>
        <dbReference type="Proteomes" id="UP000770661"/>
    </source>
</evidence>
<comment type="caution">
    <text evidence="2">The sequence shown here is derived from an EMBL/GenBank/DDBJ whole genome shotgun (WGS) entry which is preliminary data.</text>
</comment>
<feature type="compositionally biased region" description="Polar residues" evidence="1">
    <location>
        <begin position="120"/>
        <end position="131"/>
    </location>
</feature>